<gene>
    <name evidence="2" type="ORF">SVUK_LOCUS3050</name>
</gene>
<dbReference type="EMBL" id="UYYB01007468">
    <property type="protein sequence ID" value="VDM68052.1"/>
    <property type="molecule type" value="Genomic_DNA"/>
</dbReference>
<feature type="compositionally biased region" description="Polar residues" evidence="1">
    <location>
        <begin position="110"/>
        <end position="122"/>
    </location>
</feature>
<sequence>MTSLDWNERSIRADGRFLSNLVRTTVLFSWNITEAETTLKELSGEADRIANQPEEDSSRKRLLTLSQSMNMENDLEEGQEAKSNLGRLRAPKESHRPTDGLRAPCPPSIQPTSLRSITQQRRGLTRGYVEGTSNNT</sequence>
<protein>
    <submittedName>
        <fullName evidence="2">Uncharacterized protein</fullName>
    </submittedName>
</protein>
<keyword evidence="3" id="KW-1185">Reference proteome</keyword>
<feature type="compositionally biased region" description="Basic and acidic residues" evidence="1">
    <location>
        <begin position="90"/>
        <end position="99"/>
    </location>
</feature>
<organism evidence="2 3">
    <name type="scientific">Strongylus vulgaris</name>
    <name type="common">Blood worm</name>
    <dbReference type="NCBI Taxonomy" id="40348"/>
    <lineage>
        <taxon>Eukaryota</taxon>
        <taxon>Metazoa</taxon>
        <taxon>Ecdysozoa</taxon>
        <taxon>Nematoda</taxon>
        <taxon>Chromadorea</taxon>
        <taxon>Rhabditida</taxon>
        <taxon>Rhabditina</taxon>
        <taxon>Rhabditomorpha</taxon>
        <taxon>Strongyloidea</taxon>
        <taxon>Strongylidae</taxon>
        <taxon>Strongylus</taxon>
    </lineage>
</organism>
<dbReference type="Proteomes" id="UP000270094">
    <property type="component" value="Unassembled WGS sequence"/>
</dbReference>
<proteinExistence type="predicted"/>
<reference evidence="2 3" key="1">
    <citation type="submission" date="2018-11" db="EMBL/GenBank/DDBJ databases">
        <authorList>
            <consortium name="Pathogen Informatics"/>
        </authorList>
    </citation>
    <scope>NUCLEOTIDE SEQUENCE [LARGE SCALE GENOMIC DNA]</scope>
</reference>
<evidence type="ECO:0000313" key="3">
    <source>
        <dbReference type="Proteomes" id="UP000270094"/>
    </source>
</evidence>
<dbReference type="AlphaFoldDB" id="A0A3P7KKL6"/>
<name>A0A3P7KKL6_STRVU</name>
<feature type="region of interest" description="Disordered" evidence="1">
    <location>
        <begin position="67"/>
        <end position="136"/>
    </location>
</feature>
<evidence type="ECO:0000313" key="2">
    <source>
        <dbReference type="EMBL" id="VDM68052.1"/>
    </source>
</evidence>
<evidence type="ECO:0000256" key="1">
    <source>
        <dbReference type="SAM" id="MobiDB-lite"/>
    </source>
</evidence>
<accession>A0A3P7KKL6</accession>